<evidence type="ECO:0000256" key="4">
    <source>
        <dbReference type="ARBA" id="ARBA00022487"/>
    </source>
</evidence>
<comment type="catalytic activity">
    <reaction evidence="11">
        <text>a monoacylglycerol + H2O = glycerol + a fatty acid + H(+)</text>
        <dbReference type="Rhea" id="RHEA:15245"/>
        <dbReference type="ChEBI" id="CHEBI:15377"/>
        <dbReference type="ChEBI" id="CHEBI:15378"/>
        <dbReference type="ChEBI" id="CHEBI:17408"/>
        <dbReference type="ChEBI" id="CHEBI:17754"/>
        <dbReference type="ChEBI" id="CHEBI:28868"/>
    </reaction>
</comment>
<keyword evidence="14" id="KW-1185">Reference proteome</keyword>
<dbReference type="GO" id="GO:0052689">
    <property type="term" value="F:carboxylic ester hydrolase activity"/>
    <property type="evidence" value="ECO:0007669"/>
    <property type="project" value="UniProtKB-KW"/>
</dbReference>
<dbReference type="InterPro" id="IPR050565">
    <property type="entry name" value="LYPA1-2/EST-like"/>
</dbReference>
<dbReference type="AlphaFoldDB" id="A0AAF0EAQ2"/>
<evidence type="ECO:0000256" key="10">
    <source>
        <dbReference type="ARBA" id="ARBA00047591"/>
    </source>
</evidence>
<evidence type="ECO:0000256" key="6">
    <source>
        <dbReference type="ARBA" id="ARBA00022832"/>
    </source>
</evidence>
<evidence type="ECO:0000313" key="14">
    <source>
        <dbReference type="Proteomes" id="UP001214415"/>
    </source>
</evidence>
<dbReference type="Pfam" id="PF02230">
    <property type="entry name" value="Abhydrolase_2"/>
    <property type="match status" value="1"/>
</dbReference>
<dbReference type="PANTHER" id="PTHR10655">
    <property type="entry name" value="LYSOPHOSPHOLIPASE-RELATED"/>
    <property type="match status" value="1"/>
</dbReference>
<comment type="function">
    <text evidence="7">Hydrolyzes fatty acids from S-acylated cysteine residues in proteins with a strong preference for palmitoylated G-alpha proteins over other acyl substrates. Mediates the deacylation of G-alpha proteins such as GPA1 in vivo, but has weak or no activity toward palmitoylated Ras proteins. Has weak lysophospholipase activity in vitro; however such activity may not exist in vivo.</text>
</comment>
<name>A0AAF0EAQ2_9BASI</name>
<dbReference type="GO" id="GO:0005737">
    <property type="term" value="C:cytoplasm"/>
    <property type="evidence" value="ECO:0007669"/>
    <property type="project" value="TreeGrafter"/>
</dbReference>
<organism evidence="13 14">
    <name type="scientific">Malassezia equina</name>
    <dbReference type="NCBI Taxonomy" id="1381935"/>
    <lineage>
        <taxon>Eukaryota</taxon>
        <taxon>Fungi</taxon>
        <taxon>Dikarya</taxon>
        <taxon>Basidiomycota</taxon>
        <taxon>Ustilaginomycotina</taxon>
        <taxon>Malasseziomycetes</taxon>
        <taxon>Malasseziales</taxon>
        <taxon>Malasseziaceae</taxon>
        <taxon>Malassezia</taxon>
    </lineage>
</organism>
<dbReference type="GO" id="GO:0006631">
    <property type="term" value="P:fatty acid metabolic process"/>
    <property type="evidence" value="ECO:0007669"/>
    <property type="project" value="UniProtKB-KW"/>
</dbReference>
<keyword evidence="5 13" id="KW-0378">Hydrolase</keyword>
<sequence length="240" mass="26198">MAAIQALRTLVVPPAAGGMPSATVFLLHGLGDSAHGWVDVARMLGRQQALQHIRFVLPTAPVQPVTVNMGMNMTSWFDLYSLTSLEDGEDETGMLRSVEAVRALVQQEVDGSAPGLNGHKVPMNRIVLAGFSQGGAISLLLSLTQPERLAGVAALSTWLPLHAKIQSMRPPTPPTFPLFQAHGTMDQMVEYPFGKRTFSFLQNELGFHSLAEWHEYPMPHSACPAEIRDLSVWLERVVPV</sequence>
<evidence type="ECO:0000256" key="2">
    <source>
        <dbReference type="ARBA" id="ARBA00012423"/>
    </source>
</evidence>
<dbReference type="EC" id="3.1.2.22" evidence="2"/>
<dbReference type="Proteomes" id="UP001214415">
    <property type="component" value="Chromosome 1"/>
</dbReference>
<dbReference type="GO" id="GO:0008474">
    <property type="term" value="F:palmitoyl-(protein) hydrolase activity"/>
    <property type="evidence" value="ECO:0007669"/>
    <property type="project" value="UniProtKB-EC"/>
</dbReference>
<comment type="catalytic activity">
    <reaction evidence="9">
        <text>S-hexadecanoyl-L-cysteinyl-[protein] + H2O = L-cysteinyl-[protein] + hexadecanoate + H(+)</text>
        <dbReference type="Rhea" id="RHEA:19233"/>
        <dbReference type="Rhea" id="RHEA-COMP:10131"/>
        <dbReference type="Rhea" id="RHEA-COMP:11032"/>
        <dbReference type="ChEBI" id="CHEBI:7896"/>
        <dbReference type="ChEBI" id="CHEBI:15377"/>
        <dbReference type="ChEBI" id="CHEBI:15378"/>
        <dbReference type="ChEBI" id="CHEBI:29950"/>
        <dbReference type="ChEBI" id="CHEBI:74151"/>
        <dbReference type="EC" id="3.1.2.22"/>
    </reaction>
</comment>
<reference evidence="13" key="1">
    <citation type="submission" date="2023-03" db="EMBL/GenBank/DDBJ databases">
        <title>Mating type loci evolution in Malassezia.</title>
        <authorList>
            <person name="Coelho M.A."/>
        </authorList>
    </citation>
    <scope>NUCLEOTIDE SEQUENCE</scope>
    <source>
        <strain evidence="13">CBS 12830</strain>
    </source>
</reference>
<evidence type="ECO:0000259" key="12">
    <source>
        <dbReference type="Pfam" id="PF02230"/>
    </source>
</evidence>
<comment type="catalytic activity">
    <reaction evidence="10">
        <text>a diacylglycerol + H2O = a monoacylglycerol + a fatty acid + H(+)</text>
        <dbReference type="Rhea" id="RHEA:32731"/>
        <dbReference type="ChEBI" id="CHEBI:15377"/>
        <dbReference type="ChEBI" id="CHEBI:15378"/>
        <dbReference type="ChEBI" id="CHEBI:17408"/>
        <dbReference type="ChEBI" id="CHEBI:18035"/>
        <dbReference type="ChEBI" id="CHEBI:28868"/>
    </reaction>
</comment>
<evidence type="ECO:0000313" key="13">
    <source>
        <dbReference type="EMBL" id="WFD21559.1"/>
    </source>
</evidence>
<keyword evidence="4" id="KW-0719">Serine esterase</keyword>
<accession>A0AAF0EAQ2</accession>
<dbReference type="InterPro" id="IPR003140">
    <property type="entry name" value="PLipase/COase/thioEstase"/>
</dbReference>
<dbReference type="InterPro" id="IPR029058">
    <property type="entry name" value="AB_hydrolase_fold"/>
</dbReference>
<dbReference type="EMBL" id="CP119900">
    <property type="protein sequence ID" value="WFD21559.1"/>
    <property type="molecule type" value="Genomic_DNA"/>
</dbReference>
<keyword evidence="6" id="KW-0443">Lipid metabolism</keyword>
<evidence type="ECO:0000256" key="8">
    <source>
        <dbReference type="ARBA" id="ARBA00031195"/>
    </source>
</evidence>
<evidence type="ECO:0000256" key="5">
    <source>
        <dbReference type="ARBA" id="ARBA00022801"/>
    </source>
</evidence>
<keyword evidence="6" id="KW-0276">Fatty acid metabolism</keyword>
<dbReference type="Gene3D" id="3.40.50.1820">
    <property type="entry name" value="alpha/beta hydrolase"/>
    <property type="match status" value="1"/>
</dbReference>
<comment type="similarity">
    <text evidence="1">Belongs to the AB hydrolase superfamily. AB hydrolase 2 family.</text>
</comment>
<protein>
    <recommendedName>
        <fullName evidence="3">Acyl-protein thioesterase 1</fullName>
        <ecNumber evidence="2">3.1.2.22</ecNumber>
    </recommendedName>
    <alternativeName>
        <fullName evidence="8">Palmitoyl-protein hydrolase</fullName>
    </alternativeName>
</protein>
<dbReference type="SUPFAM" id="SSF53474">
    <property type="entry name" value="alpha/beta-Hydrolases"/>
    <property type="match status" value="1"/>
</dbReference>
<evidence type="ECO:0000256" key="3">
    <source>
        <dbReference type="ARBA" id="ARBA00014923"/>
    </source>
</evidence>
<dbReference type="PANTHER" id="PTHR10655:SF17">
    <property type="entry name" value="LYSOPHOSPHOLIPASE-LIKE PROTEIN 1"/>
    <property type="match status" value="1"/>
</dbReference>
<feature type="domain" description="Phospholipase/carboxylesterase/thioesterase" evidence="12">
    <location>
        <begin position="20"/>
        <end position="235"/>
    </location>
</feature>
<evidence type="ECO:0000256" key="1">
    <source>
        <dbReference type="ARBA" id="ARBA00006499"/>
    </source>
</evidence>
<evidence type="ECO:0000256" key="9">
    <source>
        <dbReference type="ARBA" id="ARBA00047337"/>
    </source>
</evidence>
<evidence type="ECO:0000256" key="11">
    <source>
        <dbReference type="ARBA" id="ARBA00048461"/>
    </source>
</evidence>
<gene>
    <name evidence="13" type="ORF">MEQU1_000212</name>
</gene>
<evidence type="ECO:0000256" key="7">
    <source>
        <dbReference type="ARBA" id="ARBA00029392"/>
    </source>
</evidence>
<proteinExistence type="inferred from homology"/>